<organism evidence="2 3">
    <name type="scientific">Streptococcus suis</name>
    <dbReference type="NCBI Taxonomy" id="1307"/>
    <lineage>
        <taxon>Bacteria</taxon>
        <taxon>Bacillati</taxon>
        <taxon>Bacillota</taxon>
        <taxon>Bacilli</taxon>
        <taxon>Lactobacillales</taxon>
        <taxon>Streptococcaceae</taxon>
        <taxon>Streptococcus</taxon>
    </lineage>
</organism>
<name>A0A540UUQ7_STRSU</name>
<protein>
    <submittedName>
        <fullName evidence="2">Uncharacterized protein</fullName>
    </submittedName>
</protein>
<dbReference type="AlphaFoldDB" id="A0A540UUQ7"/>
<dbReference type="EMBL" id="VIEK01000010">
    <property type="protein sequence ID" value="TQE88232.1"/>
    <property type="molecule type" value="Genomic_DNA"/>
</dbReference>
<evidence type="ECO:0000313" key="3">
    <source>
        <dbReference type="Proteomes" id="UP000315224"/>
    </source>
</evidence>
<dbReference type="Proteomes" id="UP000315224">
    <property type="component" value="Unassembled WGS sequence"/>
</dbReference>
<sequence length="75" mass="8197">MANYKANKNLALKTPGIYVAEGEVVELEPAYAEQVNNDLKLTFPDVDAVLELVEETKPASRSKKAETKASEDATE</sequence>
<reference evidence="2 3" key="1">
    <citation type="submission" date="2019-06" db="EMBL/GenBank/DDBJ databases">
        <title>Comprehensive assessment of Oxford Nanopore MinION sequencing for bacterial characterization and routine diagnosis.</title>
        <authorList>
            <person name="Tan S."/>
            <person name="Dvorak C.M.T."/>
            <person name="Gebhart C."/>
            <person name="Estrada A."/>
            <person name="Marthaler D.G."/>
            <person name="Murtaugh M.P."/>
        </authorList>
    </citation>
    <scope>NUCLEOTIDE SEQUENCE [LARGE SCALE GENOMIC DNA]</scope>
    <source>
        <strain evidence="2 3">2017UMN1435.21</strain>
    </source>
</reference>
<evidence type="ECO:0000313" key="2">
    <source>
        <dbReference type="EMBL" id="TQE88232.1"/>
    </source>
</evidence>
<proteinExistence type="predicted"/>
<gene>
    <name evidence="2" type="ORF">FH692_07235</name>
</gene>
<comment type="caution">
    <text evidence="2">The sequence shown here is derived from an EMBL/GenBank/DDBJ whole genome shotgun (WGS) entry which is preliminary data.</text>
</comment>
<dbReference type="RefSeq" id="WP_141600380.1">
    <property type="nucleotide sequence ID" value="NZ_VIEK01000010.1"/>
</dbReference>
<feature type="region of interest" description="Disordered" evidence="1">
    <location>
        <begin position="55"/>
        <end position="75"/>
    </location>
</feature>
<evidence type="ECO:0000256" key="1">
    <source>
        <dbReference type="SAM" id="MobiDB-lite"/>
    </source>
</evidence>
<accession>A0A540UUQ7</accession>